<dbReference type="PANTHER" id="PTHR36438:SF1">
    <property type="entry name" value="IRON-SULFUR CLUSTER REPAIR PROTEIN YTFE"/>
    <property type="match status" value="1"/>
</dbReference>
<dbReference type="NCBIfam" id="TIGR03652">
    <property type="entry name" value="FeS_repair_RIC"/>
    <property type="match status" value="1"/>
</dbReference>
<proteinExistence type="predicted"/>
<evidence type="ECO:0000256" key="2">
    <source>
        <dbReference type="ARBA" id="ARBA00022490"/>
    </source>
</evidence>
<sequence length="234" mass="27416">MGMNIQRKMKTGDIVTQFPKANQLFKKYRIDFCCSGNQPIADAIQQLNLDEGKVLSELQSLYDASIAMQNKEVDWTQAEYSELIDYIVQAHHAYLYETLPELSQFITKVYRVHGHHRPELSEVHHLFHKLKAELEHHLIQEEEHIFPKIKAFDQSASLLDLENATQAIDQLEKEHETCGHLLKELRHVTDDYTPPEGACMTYQLTYRKLDELETDLFRHIHLENHILFPRLLAE</sequence>
<reference evidence="7" key="1">
    <citation type="submission" date="2015-08" db="EMBL/GenBank/DDBJ databases">
        <title>Complete DNA Sequence of Pseudomonas syringae pv. actinidiae, the Causal Agent of Kiwifruit Canker Disease.</title>
        <authorList>
            <person name="Rikkerink E.H.A."/>
            <person name="Fineran P.C."/>
        </authorList>
    </citation>
    <scope>NUCLEOTIDE SEQUENCE</scope>
    <source>
        <strain evidence="7">DSM 13666</strain>
    </source>
</reference>
<evidence type="ECO:0000256" key="4">
    <source>
        <dbReference type="ARBA" id="ARBA00023004"/>
    </source>
</evidence>
<accession>A0A0M0KEJ1</accession>
<dbReference type="EMBL" id="LILD01000003">
    <property type="protein sequence ID" value="KOO36838.1"/>
    <property type="molecule type" value="Genomic_DNA"/>
</dbReference>
<feature type="coiled-coil region" evidence="5">
    <location>
        <begin position="154"/>
        <end position="181"/>
    </location>
</feature>
<keyword evidence="3" id="KW-0479">Metal-binding</keyword>
<comment type="caution">
    <text evidence="7">The sequence shown here is derived from an EMBL/GenBank/DDBJ whole genome shotgun (WGS) entry which is preliminary data.</text>
</comment>
<dbReference type="GO" id="GO:0005737">
    <property type="term" value="C:cytoplasm"/>
    <property type="evidence" value="ECO:0007669"/>
    <property type="project" value="UniProtKB-SubCell"/>
</dbReference>
<keyword evidence="4" id="KW-0408">Iron</keyword>
<dbReference type="Pfam" id="PF01814">
    <property type="entry name" value="Hemerythrin"/>
    <property type="match status" value="1"/>
</dbReference>
<keyword evidence="2" id="KW-0963">Cytoplasm</keyword>
<feature type="domain" description="Hemerythrin-like" evidence="6">
    <location>
        <begin position="86"/>
        <end position="231"/>
    </location>
</feature>
<gene>
    <name evidence="7" type="ORF">AMD02_15625</name>
</gene>
<evidence type="ECO:0000256" key="3">
    <source>
        <dbReference type="ARBA" id="ARBA00022723"/>
    </source>
</evidence>
<evidence type="ECO:0000313" key="7">
    <source>
        <dbReference type="EMBL" id="KOO36838.1"/>
    </source>
</evidence>
<evidence type="ECO:0000256" key="1">
    <source>
        <dbReference type="ARBA" id="ARBA00004496"/>
    </source>
</evidence>
<dbReference type="AlphaFoldDB" id="A0A0M0KEJ1"/>
<dbReference type="InterPro" id="IPR012312">
    <property type="entry name" value="Hemerythrin-like"/>
</dbReference>
<evidence type="ECO:0000259" key="6">
    <source>
        <dbReference type="Pfam" id="PF01814"/>
    </source>
</evidence>
<keyword evidence="5" id="KW-0175">Coiled coil</keyword>
<dbReference type="PATRIC" id="fig|136160.3.peg.4069"/>
<dbReference type="Gene3D" id="1.10.3910.10">
    <property type="entry name" value="SP0561-like"/>
    <property type="match status" value="1"/>
</dbReference>
<dbReference type="InterPro" id="IPR019903">
    <property type="entry name" value="RIC_family"/>
</dbReference>
<dbReference type="PANTHER" id="PTHR36438">
    <property type="entry name" value="IRON-SULFUR CLUSTER REPAIR PROTEIN YTFE"/>
    <property type="match status" value="1"/>
</dbReference>
<name>A0A0M0KEJ1_ALKHA</name>
<dbReference type="Gene3D" id="1.20.120.520">
    <property type="entry name" value="nmb1532 protein domain like"/>
    <property type="match status" value="1"/>
</dbReference>
<dbReference type="Pfam" id="PF04405">
    <property type="entry name" value="ScdA_N"/>
    <property type="match status" value="1"/>
</dbReference>
<protein>
    <submittedName>
        <fullName evidence="7">Iron-sulfur cluster repair di-iron protein</fullName>
    </submittedName>
</protein>
<dbReference type="GO" id="GO:0046872">
    <property type="term" value="F:metal ion binding"/>
    <property type="evidence" value="ECO:0007669"/>
    <property type="project" value="UniProtKB-KW"/>
</dbReference>
<dbReference type="InterPro" id="IPR038062">
    <property type="entry name" value="ScdA-like_N_sf"/>
</dbReference>
<evidence type="ECO:0000256" key="5">
    <source>
        <dbReference type="SAM" id="Coils"/>
    </source>
</evidence>
<comment type="subcellular location">
    <subcellularLocation>
        <location evidence="1">Cytoplasm</location>
    </subcellularLocation>
</comment>
<organism evidence="7">
    <name type="scientific">Halalkalibacterium halodurans</name>
    <name type="common">Bacillus halodurans</name>
    <dbReference type="NCBI Taxonomy" id="86665"/>
    <lineage>
        <taxon>Bacteria</taxon>
        <taxon>Bacillati</taxon>
        <taxon>Bacillota</taxon>
        <taxon>Bacilli</taxon>
        <taxon>Bacillales</taxon>
        <taxon>Bacillaceae</taxon>
        <taxon>Halalkalibacterium (ex Joshi et al. 2022)</taxon>
    </lineage>
</organism>